<dbReference type="RefSeq" id="WP_281766544.1">
    <property type="nucleotide sequence ID" value="NZ_BRVO01000005.1"/>
</dbReference>
<gene>
    <name evidence="1" type="ORF">Y10_32770</name>
</gene>
<evidence type="ECO:0000313" key="1">
    <source>
        <dbReference type="EMBL" id="GLB50909.1"/>
    </source>
</evidence>
<protein>
    <recommendedName>
        <fullName evidence="3">STAS/SEC14 domain-containing protein</fullName>
    </recommendedName>
</protein>
<accession>A0ABQ5MND5</accession>
<dbReference type="EMBL" id="BRVO01000005">
    <property type="protein sequence ID" value="GLB50909.1"/>
    <property type="molecule type" value="Genomic_DNA"/>
</dbReference>
<evidence type="ECO:0000313" key="2">
    <source>
        <dbReference type="Proteomes" id="UP001143543"/>
    </source>
</evidence>
<name>A0ABQ5MND5_9FLAO</name>
<dbReference type="Proteomes" id="UP001143543">
    <property type="component" value="Unassembled WGS sequence"/>
</dbReference>
<organism evidence="1 2">
    <name type="scientific">Neptunitalea lumnitzerae</name>
    <dbReference type="NCBI Taxonomy" id="2965509"/>
    <lineage>
        <taxon>Bacteria</taxon>
        <taxon>Pseudomonadati</taxon>
        <taxon>Bacteroidota</taxon>
        <taxon>Flavobacteriia</taxon>
        <taxon>Flavobacteriales</taxon>
        <taxon>Flavobacteriaceae</taxon>
        <taxon>Neptunitalea</taxon>
    </lineage>
</organism>
<keyword evidence="2" id="KW-1185">Reference proteome</keyword>
<evidence type="ECO:0008006" key="3">
    <source>
        <dbReference type="Google" id="ProtNLM"/>
    </source>
</evidence>
<proteinExistence type="predicted"/>
<comment type="caution">
    <text evidence="1">The sequence shown here is derived from an EMBL/GenBank/DDBJ whole genome shotgun (WGS) entry which is preliminary data.</text>
</comment>
<sequence length="136" mass="16310">MKVKDHHIYAQVIEEHQLEFGDFYFFDNLVISEIHEEVLFNWEKAKIVIDIAERIYGKGCQPYYISNRIYKYSIIPKDWIRFFKNRYTIKAYLIVTYNSSTSLTNLMFEKLFFGNNNLPAIKKFQTLADAINFLDK</sequence>
<reference evidence="1" key="1">
    <citation type="submission" date="2022-07" db="EMBL/GenBank/DDBJ databases">
        <title>Taxonomy of Novel Oxalotrophic and Methylotrophic Bacteria.</title>
        <authorList>
            <person name="Sahin N."/>
            <person name="Tani A."/>
        </authorList>
    </citation>
    <scope>NUCLEOTIDE SEQUENCE</scope>
    <source>
        <strain evidence="1">Y10</strain>
    </source>
</reference>